<feature type="region of interest" description="Disordered" evidence="1">
    <location>
        <begin position="1"/>
        <end position="23"/>
    </location>
</feature>
<feature type="region of interest" description="Disordered" evidence="1">
    <location>
        <begin position="71"/>
        <end position="105"/>
    </location>
</feature>
<dbReference type="Proteomes" id="UP000663828">
    <property type="component" value="Unassembled WGS sequence"/>
</dbReference>
<reference evidence="2" key="1">
    <citation type="submission" date="2021-02" db="EMBL/GenBank/DDBJ databases">
        <authorList>
            <person name="Nowell W R."/>
        </authorList>
    </citation>
    <scope>NUCLEOTIDE SEQUENCE</scope>
</reference>
<feature type="compositionally biased region" description="Polar residues" evidence="1">
    <location>
        <begin position="71"/>
        <end position="84"/>
    </location>
</feature>
<comment type="caution">
    <text evidence="2">The sequence shown here is derived from an EMBL/GenBank/DDBJ whole genome shotgun (WGS) entry which is preliminary data.</text>
</comment>
<protein>
    <submittedName>
        <fullName evidence="2">Uncharacterized protein</fullName>
    </submittedName>
</protein>
<evidence type="ECO:0000313" key="3">
    <source>
        <dbReference type="Proteomes" id="UP000663828"/>
    </source>
</evidence>
<evidence type="ECO:0000256" key="1">
    <source>
        <dbReference type="SAM" id="MobiDB-lite"/>
    </source>
</evidence>
<name>A0A816HRB8_ADIRI</name>
<accession>A0A816HRB8</accession>
<organism evidence="2 3">
    <name type="scientific">Adineta ricciae</name>
    <name type="common">Rotifer</name>
    <dbReference type="NCBI Taxonomy" id="249248"/>
    <lineage>
        <taxon>Eukaryota</taxon>
        <taxon>Metazoa</taxon>
        <taxon>Spiralia</taxon>
        <taxon>Gnathifera</taxon>
        <taxon>Rotifera</taxon>
        <taxon>Eurotatoria</taxon>
        <taxon>Bdelloidea</taxon>
        <taxon>Adinetida</taxon>
        <taxon>Adinetidae</taxon>
        <taxon>Adineta</taxon>
    </lineage>
</organism>
<keyword evidence="3" id="KW-1185">Reference proteome</keyword>
<sequence length="105" mass="11734">MNILFRRNSTNNQSNSNKDDSLVLQSNKEVKDNDHNNDDDDDILIVTSTTKDNKPTKTSPTLLTQTVQHLFGKTSSSPSTNQINGIDEKNILEQTNTDDSLIDLN</sequence>
<gene>
    <name evidence="2" type="ORF">XAT740_LOCUS64023</name>
</gene>
<dbReference type="EMBL" id="CAJNOR010021117">
    <property type="protein sequence ID" value="CAF1691063.1"/>
    <property type="molecule type" value="Genomic_DNA"/>
</dbReference>
<dbReference type="AlphaFoldDB" id="A0A816HRB8"/>
<proteinExistence type="predicted"/>
<evidence type="ECO:0000313" key="2">
    <source>
        <dbReference type="EMBL" id="CAF1691063.1"/>
    </source>
</evidence>